<feature type="signal peptide" evidence="1">
    <location>
        <begin position="1"/>
        <end position="20"/>
    </location>
</feature>
<evidence type="ECO:0000313" key="3">
    <source>
        <dbReference type="Proteomes" id="UP001597400"/>
    </source>
</evidence>
<reference evidence="3" key="1">
    <citation type="journal article" date="2019" name="Int. J. Syst. Evol. Microbiol.">
        <title>The Global Catalogue of Microorganisms (GCM) 10K type strain sequencing project: providing services to taxonomists for standard genome sequencing and annotation.</title>
        <authorList>
            <consortium name="The Broad Institute Genomics Platform"/>
            <consortium name="The Broad Institute Genome Sequencing Center for Infectious Disease"/>
            <person name="Wu L."/>
            <person name="Ma J."/>
        </authorList>
    </citation>
    <scope>NUCLEOTIDE SEQUENCE [LARGE SCALE GENOMIC DNA]</scope>
    <source>
        <strain evidence="3">CGMCC 1.12702</strain>
    </source>
</reference>
<keyword evidence="3" id="KW-1185">Reference proteome</keyword>
<dbReference type="EMBL" id="JBHUGS010000004">
    <property type="protein sequence ID" value="MFD1951923.1"/>
    <property type="molecule type" value="Genomic_DNA"/>
</dbReference>
<name>A0ABW4U2U2_9SPHN</name>
<dbReference type="Proteomes" id="UP001597400">
    <property type="component" value="Unassembled WGS sequence"/>
</dbReference>
<dbReference type="RefSeq" id="WP_380930909.1">
    <property type="nucleotide sequence ID" value="NZ_JBHUGS010000004.1"/>
</dbReference>
<gene>
    <name evidence="2" type="ORF">ACFSGX_14210</name>
</gene>
<proteinExistence type="predicted"/>
<sequence length="189" mass="20896">MRFILGFILLLGVASAPVFGQTPVVPANATNSEMTAIFDADQAARKVAKIDWRVVGEADRGRRVRTQAMLDAGQLRSADDYYHAAYVFQRGDQPEDYLKAHALAIVAAARGKSEAAWIAAATLDRYLQHIGQPQIYGTQFLRHGDGDWTQEPYRRDLLSDPLREATGVPPIAKQGERLKEMAASVSKER</sequence>
<evidence type="ECO:0000256" key="1">
    <source>
        <dbReference type="SAM" id="SignalP"/>
    </source>
</evidence>
<organism evidence="2 3">
    <name type="scientific">Sphingomonas arantia</name>
    <dbReference type="NCBI Taxonomy" id="1460676"/>
    <lineage>
        <taxon>Bacteria</taxon>
        <taxon>Pseudomonadati</taxon>
        <taxon>Pseudomonadota</taxon>
        <taxon>Alphaproteobacteria</taxon>
        <taxon>Sphingomonadales</taxon>
        <taxon>Sphingomonadaceae</taxon>
        <taxon>Sphingomonas</taxon>
    </lineage>
</organism>
<comment type="caution">
    <text evidence="2">The sequence shown here is derived from an EMBL/GenBank/DDBJ whole genome shotgun (WGS) entry which is preliminary data.</text>
</comment>
<keyword evidence="1" id="KW-0732">Signal</keyword>
<evidence type="ECO:0000313" key="2">
    <source>
        <dbReference type="EMBL" id="MFD1951923.1"/>
    </source>
</evidence>
<accession>A0ABW4U2U2</accession>
<feature type="chain" id="PRO_5046087173" evidence="1">
    <location>
        <begin position="21"/>
        <end position="189"/>
    </location>
</feature>
<protein>
    <submittedName>
        <fullName evidence="2">Uncharacterized protein</fullName>
    </submittedName>
</protein>